<evidence type="ECO:0000256" key="1">
    <source>
        <dbReference type="ARBA" id="ARBA00022603"/>
    </source>
</evidence>
<reference evidence="4 5" key="1">
    <citation type="submission" date="2017-10" db="EMBL/GenBank/DDBJ databases">
        <title>Genome sequence of Caulobacter mirabilis FWC38.</title>
        <authorList>
            <person name="Fiebig A."/>
            <person name="Crosson S."/>
        </authorList>
    </citation>
    <scope>NUCLEOTIDE SEQUENCE [LARGE SCALE GENOMIC DNA]</scope>
    <source>
        <strain evidence="4 5">FWC 38</strain>
    </source>
</reference>
<dbReference type="CDD" id="cd02440">
    <property type="entry name" value="AdoMet_MTases"/>
    <property type="match status" value="1"/>
</dbReference>
<sequence>MPSWDPVVYERYKTYRDRPALDLMVQLPQREYREIWDLGCGTGEHAALLAARHPQANVHGLDSSPEMLAKAKKRDARVDWVLSGVEDWAPAVAPDLVFTNATLQWLPDHQDLIPALVGKMAPGGVFACQMPMAWETEHHRILRETAVEGAWASHTAEARLIRPTPPLADYYGWLAGQCGDIDIWTTTYLHVLEGEDPVVDWMYGTALRPYLDVLTEQPLCDAFLAEFRARIAKAFPPRADGVTLFPFPRLFMVAVKR</sequence>
<dbReference type="EC" id="2.1.1.144" evidence="4"/>
<dbReference type="Gene3D" id="3.40.50.150">
    <property type="entry name" value="Vaccinia Virus protein VP39"/>
    <property type="match status" value="1"/>
</dbReference>
<proteinExistence type="predicted"/>
<evidence type="ECO:0000256" key="2">
    <source>
        <dbReference type="ARBA" id="ARBA00022679"/>
    </source>
</evidence>
<keyword evidence="5" id="KW-1185">Reference proteome</keyword>
<dbReference type="Pfam" id="PF13649">
    <property type="entry name" value="Methyltransf_25"/>
    <property type="match status" value="1"/>
</dbReference>
<evidence type="ECO:0000313" key="5">
    <source>
        <dbReference type="Proteomes" id="UP000228945"/>
    </source>
</evidence>
<evidence type="ECO:0000313" key="4">
    <source>
        <dbReference type="EMBL" id="ATQ42623.1"/>
    </source>
</evidence>
<protein>
    <submittedName>
        <fullName evidence="4">Trans-aconitate 2-methyltransferase</fullName>
        <ecNumber evidence="4">2.1.1.144</ecNumber>
    </submittedName>
</protein>
<feature type="domain" description="Methyltransferase" evidence="3">
    <location>
        <begin position="35"/>
        <end position="124"/>
    </location>
</feature>
<accession>A0A2D2AXB3</accession>
<dbReference type="OrthoDB" id="9795085at2"/>
<gene>
    <name evidence="4" type="ORF">CSW64_09490</name>
</gene>
<dbReference type="Proteomes" id="UP000228945">
    <property type="component" value="Chromosome"/>
</dbReference>
<dbReference type="RefSeq" id="WP_099621877.1">
    <property type="nucleotide sequence ID" value="NZ_CP024201.1"/>
</dbReference>
<evidence type="ECO:0000259" key="3">
    <source>
        <dbReference type="Pfam" id="PF13649"/>
    </source>
</evidence>
<dbReference type="InterPro" id="IPR029063">
    <property type="entry name" value="SAM-dependent_MTases_sf"/>
</dbReference>
<dbReference type="AlphaFoldDB" id="A0A2D2AXB3"/>
<name>A0A2D2AXB3_9CAUL</name>
<dbReference type="PANTHER" id="PTHR43861">
    <property type="entry name" value="TRANS-ACONITATE 2-METHYLTRANSFERASE-RELATED"/>
    <property type="match status" value="1"/>
</dbReference>
<dbReference type="GO" id="GO:0032259">
    <property type="term" value="P:methylation"/>
    <property type="evidence" value="ECO:0007669"/>
    <property type="project" value="UniProtKB-KW"/>
</dbReference>
<dbReference type="Gene3D" id="1.10.150.290">
    <property type="entry name" value="S-adenosyl-L-methionine-dependent methyltransferases"/>
    <property type="match status" value="1"/>
</dbReference>
<dbReference type="SUPFAM" id="SSF53335">
    <property type="entry name" value="S-adenosyl-L-methionine-dependent methyltransferases"/>
    <property type="match status" value="1"/>
</dbReference>
<dbReference type="GO" id="GO:0030798">
    <property type="term" value="F:trans-aconitate 2-methyltransferase activity"/>
    <property type="evidence" value="ECO:0007669"/>
    <property type="project" value="UniProtKB-EC"/>
</dbReference>
<dbReference type="InterPro" id="IPR023149">
    <property type="entry name" value="Trans_acon_MeTrfase_C"/>
</dbReference>
<dbReference type="PANTHER" id="PTHR43861:SF1">
    <property type="entry name" value="TRANS-ACONITATE 2-METHYLTRANSFERASE"/>
    <property type="match status" value="1"/>
</dbReference>
<keyword evidence="1 4" id="KW-0489">Methyltransferase</keyword>
<dbReference type="EMBL" id="CP024201">
    <property type="protein sequence ID" value="ATQ42623.1"/>
    <property type="molecule type" value="Genomic_DNA"/>
</dbReference>
<dbReference type="KEGG" id="cmb:CSW64_09490"/>
<dbReference type="InterPro" id="IPR041698">
    <property type="entry name" value="Methyltransf_25"/>
</dbReference>
<keyword evidence="2 4" id="KW-0808">Transferase</keyword>
<organism evidence="4 5">
    <name type="scientific">Caulobacter mirabilis</name>
    <dbReference type="NCBI Taxonomy" id="69666"/>
    <lineage>
        <taxon>Bacteria</taxon>
        <taxon>Pseudomonadati</taxon>
        <taxon>Pseudomonadota</taxon>
        <taxon>Alphaproteobacteria</taxon>
        <taxon>Caulobacterales</taxon>
        <taxon>Caulobacteraceae</taxon>
        <taxon>Caulobacter</taxon>
    </lineage>
</organism>